<dbReference type="PANTHER" id="PTHR48100:SF1">
    <property type="entry name" value="HISTIDINE PHOSPHATASE FAMILY PROTEIN-RELATED"/>
    <property type="match status" value="1"/>
</dbReference>
<dbReference type="KEGG" id="smen:SAMEA4412692_0076"/>
<evidence type="ECO:0000313" key="4">
    <source>
        <dbReference type="Proteomes" id="UP000215185"/>
    </source>
</evidence>
<proteinExistence type="predicted"/>
<dbReference type="EMBL" id="LT906439">
    <property type="protein sequence ID" value="SNU86091.1"/>
    <property type="molecule type" value="Genomic_DNA"/>
</dbReference>
<dbReference type="AlphaFoldDB" id="A0A239SL11"/>
<dbReference type="RefSeq" id="WP_018372970.1">
    <property type="nucleotide sequence ID" value="NZ_LT906439.1"/>
</dbReference>
<dbReference type="Gene3D" id="3.40.50.1240">
    <property type="entry name" value="Phosphoglycerate mutase-like"/>
    <property type="match status" value="1"/>
</dbReference>
<dbReference type="GO" id="GO:0005737">
    <property type="term" value="C:cytoplasm"/>
    <property type="evidence" value="ECO:0007669"/>
    <property type="project" value="TreeGrafter"/>
</dbReference>
<dbReference type="OrthoDB" id="9782128at2"/>
<feature type="active site" description="Proton donor/acceptor" evidence="1">
    <location>
        <position position="85"/>
    </location>
</feature>
<organism evidence="3 4">
    <name type="scientific">Streptococcus merionis</name>
    <dbReference type="NCBI Taxonomy" id="400065"/>
    <lineage>
        <taxon>Bacteria</taxon>
        <taxon>Bacillati</taxon>
        <taxon>Bacillota</taxon>
        <taxon>Bacilli</taxon>
        <taxon>Lactobacillales</taxon>
        <taxon>Streptococcaceae</taxon>
        <taxon>Streptococcus</taxon>
    </lineage>
</organism>
<name>A0A239SL11_9STRE</name>
<protein>
    <submittedName>
        <fullName evidence="3">Phosphoglycerate mutase family protein</fullName>
    </submittedName>
</protein>
<dbReference type="Pfam" id="PF00300">
    <property type="entry name" value="His_Phos_1"/>
    <property type="match status" value="1"/>
</dbReference>
<accession>A0A239SL11</accession>
<evidence type="ECO:0000313" key="3">
    <source>
        <dbReference type="EMBL" id="SNU86091.1"/>
    </source>
</evidence>
<dbReference type="InterPro" id="IPR050275">
    <property type="entry name" value="PGM_Phosphatase"/>
</dbReference>
<dbReference type="Proteomes" id="UP000215185">
    <property type="component" value="Chromosome 1"/>
</dbReference>
<gene>
    <name evidence="3" type="ORF">SAMEA4412692_00076</name>
</gene>
<dbReference type="PANTHER" id="PTHR48100">
    <property type="entry name" value="BROAD-SPECIFICITY PHOSPHATASE YOR283W-RELATED"/>
    <property type="match status" value="1"/>
</dbReference>
<evidence type="ECO:0000256" key="1">
    <source>
        <dbReference type="PIRSR" id="PIRSR613078-1"/>
    </source>
</evidence>
<feature type="binding site" evidence="2">
    <location>
        <position position="61"/>
    </location>
    <ligand>
        <name>substrate</name>
    </ligand>
</feature>
<dbReference type="GO" id="GO:0016791">
    <property type="term" value="F:phosphatase activity"/>
    <property type="evidence" value="ECO:0007669"/>
    <property type="project" value="TreeGrafter"/>
</dbReference>
<dbReference type="SUPFAM" id="SSF53254">
    <property type="entry name" value="Phosphoglycerate mutase-like"/>
    <property type="match status" value="1"/>
</dbReference>
<dbReference type="InterPro" id="IPR013078">
    <property type="entry name" value="His_Pase_superF_clade-1"/>
</dbReference>
<dbReference type="InterPro" id="IPR029033">
    <property type="entry name" value="His_PPase_superfam"/>
</dbReference>
<dbReference type="SMART" id="SM00855">
    <property type="entry name" value="PGAM"/>
    <property type="match status" value="1"/>
</dbReference>
<dbReference type="STRING" id="1123308.GCA_000380085_00407"/>
<sequence length="205" mass="23409">MRRIITVQHTESVHHTNGMIGSWTDWELTATGKEQAERIAKRLKADYPDVNFTLYSSDLKRAKQTAQAIGDVFGIPIHLSGALRERNLGRACGQSVQWLKDNIESHETDIDSRLFSDAETRREAWNRLKPFYDELLNQPHENIILVSHGDLLSLFNAMWLGLEPEFLNRADLYGNSGGVSLLLEKQGKRVIKSMSDMSYIRPNQE</sequence>
<reference evidence="3 4" key="1">
    <citation type="submission" date="2017-06" db="EMBL/GenBank/DDBJ databases">
        <authorList>
            <consortium name="Pathogen Informatics"/>
        </authorList>
    </citation>
    <scope>NUCLEOTIDE SEQUENCE [LARGE SCALE GENOMIC DNA]</scope>
    <source>
        <strain evidence="3 4">NCTC13788</strain>
    </source>
</reference>
<feature type="active site" description="Tele-phosphohistidine intermediate" evidence="1">
    <location>
        <position position="9"/>
    </location>
</feature>
<keyword evidence="4" id="KW-1185">Reference proteome</keyword>
<dbReference type="eggNOG" id="COG0406">
    <property type="taxonomic scope" value="Bacteria"/>
</dbReference>
<dbReference type="CDD" id="cd07067">
    <property type="entry name" value="HP_PGM_like"/>
    <property type="match status" value="1"/>
</dbReference>
<evidence type="ECO:0000256" key="2">
    <source>
        <dbReference type="PIRSR" id="PIRSR613078-2"/>
    </source>
</evidence>